<evidence type="ECO:0000313" key="1">
    <source>
        <dbReference type="EMBL" id="KAI4571610.1"/>
    </source>
</evidence>
<name>A0ACB9UJ34_9CETA</name>
<comment type="caution">
    <text evidence="1">The sequence shown here is derived from an EMBL/GenBank/DDBJ whole genome shotgun (WGS) entry which is preliminary data.</text>
</comment>
<gene>
    <name evidence="1" type="ORF">MJG53_013716</name>
</gene>
<sequence>LDRYSFYKRDGFKYSKRNSLTGSTISYRVTGEVIQISDWDFTDNIASKRQLNAVYVSGFTLWHLIVVTNYFKKGYYIIDTSLVWDE</sequence>
<dbReference type="EMBL" id="CM043041">
    <property type="protein sequence ID" value="KAI4571610.1"/>
    <property type="molecule type" value="Genomic_DNA"/>
</dbReference>
<accession>A0ACB9UJ34</accession>
<reference evidence="1" key="1">
    <citation type="submission" date="2022-03" db="EMBL/GenBank/DDBJ databases">
        <title>Genomic analyses of argali, domestic sheep and their hybrids provide insights into chromosomal evolution, heterosis and genetic basis of agronomic traits.</title>
        <authorList>
            <person name="Li M."/>
        </authorList>
    </citation>
    <scope>NUCLEOTIDE SEQUENCE</scope>
    <source>
        <strain evidence="1">F1 hybrid</strain>
    </source>
</reference>
<proteinExistence type="predicted"/>
<evidence type="ECO:0000313" key="2">
    <source>
        <dbReference type="Proteomes" id="UP001057279"/>
    </source>
</evidence>
<feature type="non-terminal residue" evidence="1">
    <location>
        <position position="1"/>
    </location>
</feature>
<dbReference type="Proteomes" id="UP001057279">
    <property type="component" value="Linkage Group LG16"/>
</dbReference>
<organism evidence="1 2">
    <name type="scientific">Ovis ammon polii x Ovis aries</name>
    <dbReference type="NCBI Taxonomy" id="2918886"/>
    <lineage>
        <taxon>Eukaryota</taxon>
        <taxon>Metazoa</taxon>
        <taxon>Chordata</taxon>
        <taxon>Craniata</taxon>
        <taxon>Vertebrata</taxon>
        <taxon>Euteleostomi</taxon>
        <taxon>Mammalia</taxon>
        <taxon>Eutheria</taxon>
        <taxon>Laurasiatheria</taxon>
        <taxon>Artiodactyla</taxon>
        <taxon>Ruminantia</taxon>
        <taxon>Pecora</taxon>
        <taxon>Bovidae</taxon>
        <taxon>Caprinae</taxon>
        <taxon>Ovis</taxon>
    </lineage>
</organism>
<keyword evidence="2" id="KW-1185">Reference proteome</keyword>
<protein>
    <submittedName>
        <fullName evidence="1">Uncharacterized protein</fullName>
    </submittedName>
</protein>